<accession>A0A8H5ASE9</accession>
<dbReference type="EMBL" id="JAACJJ010000058">
    <property type="protein sequence ID" value="KAF5310190.1"/>
    <property type="molecule type" value="Genomic_DNA"/>
</dbReference>
<proteinExistence type="predicted"/>
<name>A0A8H5ASE9_9AGAR</name>
<dbReference type="Proteomes" id="UP000567179">
    <property type="component" value="Unassembled WGS sequence"/>
</dbReference>
<sequence length="699" mass="79773">MARFFLAPANLLPLTNEGSWATLAIHSKPSKSCRAMPPTSSLENLDVDIARTIMCCMDLECLYNLAHAVPSYGALLRNPGDSRLIWQGAYDRVEGIPTCPSDLTNFRYIALAFVRHCDLCRKSIAEKSALYIDWSNRLRTCVPCVKKHYKKFGTLNRQKSVHYDWTPILPKVKIRSHIKHSVDYYLPSVLKKWDEAYNDVNLDSDEKFQWRENKITERSAVEKHARACRLWDLHRRADGPDSQLTQRMERMSILLSRIDTLGWQAEMDMIPPTRQQLLEQNILPFTTSDRFDALIIQHMEQARDLRDSDKKSRKIQSRKGLLESLQQRIFRETLDEIPLSELYRLSLDPTLLSDNTDLKLRSADIPALAKVFLSKWVSQTTDKLFEMTVKALPDFAWECPSHDDKVCVLGLAIAFFSCSICSPEGRYPLTYKQAMVHKCALQPVRHRADLDQYLIGEILGQSFWNYERVISFSTATLECMRMVIRHAQVPPPIVGMPAPAVDEVLALYMDAGRLVYECVTCNDPTKGRCIMNWRAVVRSVYQTGILTSTLRLLSTLKVTHIQVVHASMSMSDMASLSLGRINPFYGGHTTEYSILQVKAVEQMNSSGSPSFICPFLRKDCVLNRKLTFSEMASHLQEHHQGTHRISDASIVYAPDKNDVVEACRIWPPRDQLVESAFDPLISQLRGVSYLDDYAVSLDI</sequence>
<reference evidence="1 2" key="1">
    <citation type="journal article" date="2020" name="ISME J.">
        <title>Uncovering the hidden diversity of litter-decomposition mechanisms in mushroom-forming fungi.</title>
        <authorList>
            <person name="Floudas D."/>
            <person name="Bentzer J."/>
            <person name="Ahren D."/>
            <person name="Johansson T."/>
            <person name="Persson P."/>
            <person name="Tunlid A."/>
        </authorList>
    </citation>
    <scope>NUCLEOTIDE SEQUENCE [LARGE SCALE GENOMIC DNA]</scope>
    <source>
        <strain evidence="1 2">CBS 101986</strain>
    </source>
</reference>
<dbReference type="OrthoDB" id="2322499at2759"/>
<evidence type="ECO:0000313" key="1">
    <source>
        <dbReference type="EMBL" id="KAF5310190.1"/>
    </source>
</evidence>
<comment type="caution">
    <text evidence="1">The sequence shown here is derived from an EMBL/GenBank/DDBJ whole genome shotgun (WGS) entry which is preliminary data.</text>
</comment>
<keyword evidence="2" id="KW-1185">Reference proteome</keyword>
<gene>
    <name evidence="1" type="ORF">D9619_010597</name>
</gene>
<evidence type="ECO:0000313" key="2">
    <source>
        <dbReference type="Proteomes" id="UP000567179"/>
    </source>
</evidence>
<organism evidence="1 2">
    <name type="scientific">Psilocybe cf. subviscida</name>
    <dbReference type="NCBI Taxonomy" id="2480587"/>
    <lineage>
        <taxon>Eukaryota</taxon>
        <taxon>Fungi</taxon>
        <taxon>Dikarya</taxon>
        <taxon>Basidiomycota</taxon>
        <taxon>Agaricomycotina</taxon>
        <taxon>Agaricomycetes</taxon>
        <taxon>Agaricomycetidae</taxon>
        <taxon>Agaricales</taxon>
        <taxon>Agaricineae</taxon>
        <taxon>Strophariaceae</taxon>
        <taxon>Psilocybe</taxon>
    </lineage>
</organism>
<dbReference type="AlphaFoldDB" id="A0A8H5ASE9"/>
<protein>
    <submittedName>
        <fullName evidence="1">Uncharacterized protein</fullName>
    </submittedName>
</protein>